<sequence>MLTSGDHLMSVRHWQAVLLTVVVLCGVGGCSGNYKFNDNTYRPLGDPQAVNRGK</sequence>
<dbReference type="AlphaFoldDB" id="A0A3M4AVK6"/>
<evidence type="ECO:0008006" key="3">
    <source>
        <dbReference type="Google" id="ProtNLM"/>
    </source>
</evidence>
<accession>A0A3M4AVK6</accession>
<comment type="caution">
    <text evidence="1">The sequence shown here is derived from an EMBL/GenBank/DDBJ whole genome shotgun (WGS) entry which is preliminary data.</text>
</comment>
<protein>
    <recommendedName>
        <fullName evidence="3">Type VI secretion protein</fullName>
    </recommendedName>
</protein>
<evidence type="ECO:0000313" key="2">
    <source>
        <dbReference type="Proteomes" id="UP000267908"/>
    </source>
</evidence>
<evidence type="ECO:0000313" key="1">
    <source>
        <dbReference type="EMBL" id="RMP10977.1"/>
    </source>
</evidence>
<dbReference type="EMBL" id="RBQG01000215">
    <property type="protein sequence ID" value="RMP10977.1"/>
    <property type="molecule type" value="Genomic_DNA"/>
</dbReference>
<reference evidence="1 2" key="1">
    <citation type="submission" date="2018-08" db="EMBL/GenBank/DDBJ databases">
        <title>Recombination of ecologically and evolutionarily significant loci maintains genetic cohesion in the Pseudomonas syringae species complex.</title>
        <authorList>
            <person name="Dillon M."/>
            <person name="Thakur S."/>
            <person name="Almeida R.N.D."/>
            <person name="Weir B.S."/>
            <person name="Guttman D.S."/>
        </authorList>
    </citation>
    <scope>NUCLEOTIDE SEQUENCE [LARGE SCALE GENOMIC DNA]</scope>
    <source>
        <strain evidence="1 2">ICMP 4330</strain>
    </source>
</reference>
<organism evidence="1 2">
    <name type="scientific">Pseudomonas syringae pv. delphinii</name>
    <dbReference type="NCBI Taxonomy" id="192088"/>
    <lineage>
        <taxon>Bacteria</taxon>
        <taxon>Pseudomonadati</taxon>
        <taxon>Pseudomonadota</taxon>
        <taxon>Gammaproteobacteria</taxon>
        <taxon>Pseudomonadales</taxon>
        <taxon>Pseudomonadaceae</taxon>
        <taxon>Pseudomonas</taxon>
    </lineage>
</organism>
<dbReference type="Proteomes" id="UP000267908">
    <property type="component" value="Unassembled WGS sequence"/>
</dbReference>
<name>A0A3M4AVK6_9PSED</name>
<proteinExistence type="predicted"/>
<gene>
    <name evidence="1" type="ORF">ALQ28_101349</name>
</gene>